<evidence type="ECO:0000313" key="2">
    <source>
        <dbReference type="EMBL" id="KAF7730538.1"/>
    </source>
</evidence>
<proteinExistence type="predicted"/>
<dbReference type="AlphaFoldDB" id="A0A8H7BXZ6"/>
<dbReference type="InterPro" id="IPR036298">
    <property type="entry name" value="Chalcone_isomerase_sf"/>
</dbReference>
<dbReference type="PANTHER" id="PTHR47284:SF3">
    <property type="entry name" value="FATTY-ACID-BINDING PROTEIN 2"/>
    <property type="match status" value="1"/>
</dbReference>
<dbReference type="InterPro" id="IPR016087">
    <property type="entry name" value="Chalcone_isomerase"/>
</dbReference>
<organism evidence="2 3">
    <name type="scientific">Apophysomyces ossiformis</name>
    <dbReference type="NCBI Taxonomy" id="679940"/>
    <lineage>
        <taxon>Eukaryota</taxon>
        <taxon>Fungi</taxon>
        <taxon>Fungi incertae sedis</taxon>
        <taxon>Mucoromycota</taxon>
        <taxon>Mucoromycotina</taxon>
        <taxon>Mucoromycetes</taxon>
        <taxon>Mucorales</taxon>
        <taxon>Mucorineae</taxon>
        <taxon>Mucoraceae</taxon>
        <taxon>Apophysomyces</taxon>
    </lineage>
</organism>
<dbReference type="InterPro" id="IPR016089">
    <property type="entry name" value="Chalcone_isomerase_bundle_sf"/>
</dbReference>
<name>A0A8H7BXZ6_9FUNG</name>
<dbReference type="SUPFAM" id="SSF54626">
    <property type="entry name" value="Chalcone isomerase"/>
    <property type="match status" value="1"/>
</dbReference>
<dbReference type="GO" id="GO:0016872">
    <property type="term" value="F:intramolecular lyase activity"/>
    <property type="evidence" value="ECO:0007669"/>
    <property type="project" value="InterPro"/>
</dbReference>
<dbReference type="PANTHER" id="PTHR47284">
    <property type="entry name" value="FATTY-ACID-BINDING PROTEIN 2"/>
    <property type="match status" value="1"/>
</dbReference>
<dbReference type="Gene3D" id="1.10.890.20">
    <property type="match status" value="1"/>
</dbReference>
<comment type="caution">
    <text evidence="2">The sequence shown here is derived from an EMBL/GenBank/DDBJ whole genome shotgun (WGS) entry which is preliminary data.</text>
</comment>
<accession>A0A8H7BXZ6</accession>
<dbReference type="OrthoDB" id="18193at2759"/>
<dbReference type="Gene3D" id="3.50.70.10">
    <property type="match status" value="1"/>
</dbReference>
<dbReference type="Pfam" id="PF16035">
    <property type="entry name" value="Chalcone_2"/>
    <property type="match status" value="1"/>
</dbReference>
<sequence length="243" mass="27543">MALGSATVGLAAMYFTCDQKIVYAEAANTGYAGTVEEPETKISFPVYLNVHSEWKRLIGLGVRQVSFLNINVYVVGLYMRDQDMEKLRALEGWKNFDKSEFLGNEELATGLLEQPYDITVRVVPNRATNTQHLRDGFTRSLLTRMREQSKDLTEEQEAEILDGIRDFKSRFASANVKKDTEFIFTKTKEGGLRMEFEGKDLGTVQCKWLAINFVMGYLNPKAPASELARQDIANGFEKLLNEE</sequence>
<gene>
    <name evidence="2" type="ORF">EC973_001919</name>
</gene>
<keyword evidence="3" id="KW-1185">Reference proteome</keyword>
<dbReference type="EMBL" id="JABAYA010000015">
    <property type="protein sequence ID" value="KAF7730538.1"/>
    <property type="molecule type" value="Genomic_DNA"/>
</dbReference>
<evidence type="ECO:0000313" key="3">
    <source>
        <dbReference type="Proteomes" id="UP000605846"/>
    </source>
</evidence>
<reference evidence="2" key="1">
    <citation type="submission" date="2020-01" db="EMBL/GenBank/DDBJ databases">
        <title>Genome Sequencing of Three Apophysomyces-Like Fungal Strains Confirms a Novel Fungal Genus in the Mucoromycota with divergent Burkholderia-like Endosymbiotic Bacteria.</title>
        <authorList>
            <person name="Stajich J.E."/>
            <person name="Macias A.M."/>
            <person name="Carter-House D."/>
            <person name="Lovett B."/>
            <person name="Kasson L.R."/>
            <person name="Berry K."/>
            <person name="Grigoriev I."/>
            <person name="Chang Y."/>
            <person name="Spatafora J."/>
            <person name="Kasson M.T."/>
        </authorList>
    </citation>
    <scope>NUCLEOTIDE SEQUENCE</scope>
    <source>
        <strain evidence="2">NRRL A-21654</strain>
    </source>
</reference>
<protein>
    <recommendedName>
        <fullName evidence="1">Chalcone isomerase domain-containing protein</fullName>
    </recommendedName>
</protein>
<feature type="domain" description="Chalcone isomerase" evidence="1">
    <location>
        <begin position="56"/>
        <end position="233"/>
    </location>
</feature>
<dbReference type="InterPro" id="IPR016088">
    <property type="entry name" value="Chalcone_isomerase_3-sand"/>
</dbReference>
<dbReference type="Proteomes" id="UP000605846">
    <property type="component" value="Unassembled WGS sequence"/>
</dbReference>
<evidence type="ECO:0000259" key="1">
    <source>
        <dbReference type="Pfam" id="PF16035"/>
    </source>
</evidence>